<proteinExistence type="predicted"/>
<protein>
    <submittedName>
        <fullName evidence="1">Uncharacterized protein</fullName>
    </submittedName>
</protein>
<dbReference type="Proteomes" id="UP000474042">
    <property type="component" value="Unassembled WGS sequence"/>
</dbReference>
<comment type="caution">
    <text evidence="1">The sequence shown here is derived from an EMBL/GenBank/DDBJ whole genome shotgun (WGS) entry which is preliminary data.</text>
</comment>
<evidence type="ECO:0000313" key="1">
    <source>
        <dbReference type="EMBL" id="NAS18623.1"/>
    </source>
</evidence>
<sequence>MRKVKTMKNTKISYDGTEYDNIVSLNRSYNYSSFTYIDDNGSEVNLYLEKGKSFEIIDTGKSKS</sequence>
<name>A0A6L9EPT3_CLOBU</name>
<dbReference type="EMBL" id="WOFV02000038">
    <property type="protein sequence ID" value="NAS18623.1"/>
    <property type="molecule type" value="Genomic_DNA"/>
</dbReference>
<gene>
    <name evidence="1" type="ORF">GND98_012275</name>
</gene>
<accession>A0A6L9EPT3</accession>
<dbReference type="AlphaFoldDB" id="A0A6L9EPT3"/>
<organism evidence="1 2">
    <name type="scientific">Clostridium butyricum</name>
    <dbReference type="NCBI Taxonomy" id="1492"/>
    <lineage>
        <taxon>Bacteria</taxon>
        <taxon>Bacillati</taxon>
        <taxon>Bacillota</taxon>
        <taxon>Clostridia</taxon>
        <taxon>Eubacteriales</taxon>
        <taxon>Clostridiaceae</taxon>
        <taxon>Clostridium</taxon>
    </lineage>
</organism>
<reference evidence="1 2" key="1">
    <citation type="submission" date="2020-01" db="EMBL/GenBank/DDBJ databases">
        <title>Genome sequence of a 1,3-propanediol producer, Clostridium butyricum S3.</title>
        <authorList>
            <person name="Zhou J."/>
        </authorList>
    </citation>
    <scope>NUCLEOTIDE SEQUENCE [LARGE SCALE GENOMIC DNA]</scope>
    <source>
        <strain evidence="1 2">S3</strain>
    </source>
</reference>
<evidence type="ECO:0000313" key="2">
    <source>
        <dbReference type="Proteomes" id="UP000474042"/>
    </source>
</evidence>